<dbReference type="SUPFAM" id="SSF161070">
    <property type="entry name" value="SNF-like"/>
    <property type="match status" value="1"/>
</dbReference>
<feature type="transmembrane region" description="Helical" evidence="7">
    <location>
        <begin position="491"/>
        <end position="517"/>
    </location>
</feature>
<organism evidence="8">
    <name type="scientific">Neobodo designis</name>
    <name type="common">Flagellated protozoan</name>
    <name type="synonym">Bodo designis</name>
    <dbReference type="NCBI Taxonomy" id="312471"/>
    <lineage>
        <taxon>Eukaryota</taxon>
        <taxon>Discoba</taxon>
        <taxon>Euglenozoa</taxon>
        <taxon>Kinetoplastea</taxon>
        <taxon>Metakinetoplastina</taxon>
        <taxon>Neobodonida</taxon>
        <taxon>Neobodo</taxon>
    </lineage>
</organism>
<dbReference type="InterPro" id="IPR000175">
    <property type="entry name" value="Na/ntran_symport"/>
</dbReference>
<feature type="region of interest" description="Disordered" evidence="6">
    <location>
        <begin position="538"/>
        <end position="562"/>
    </location>
</feature>
<keyword evidence="4 7" id="KW-1133">Transmembrane helix</keyword>
<dbReference type="PRINTS" id="PR00176">
    <property type="entry name" value="NANEUSMPORT"/>
</dbReference>
<feature type="transmembrane region" description="Helical" evidence="7">
    <location>
        <begin position="177"/>
        <end position="199"/>
    </location>
</feature>
<feature type="transmembrane region" description="Helical" evidence="7">
    <location>
        <begin position="387"/>
        <end position="410"/>
    </location>
</feature>
<evidence type="ECO:0000313" key="8">
    <source>
        <dbReference type="EMBL" id="CAD9157324.1"/>
    </source>
</evidence>
<comment type="subcellular location">
    <subcellularLocation>
        <location evidence="1">Membrane</location>
        <topology evidence="1">Multi-pass membrane protein</topology>
    </subcellularLocation>
</comment>
<reference evidence="8" key="1">
    <citation type="submission" date="2021-01" db="EMBL/GenBank/DDBJ databases">
        <authorList>
            <person name="Corre E."/>
            <person name="Pelletier E."/>
            <person name="Niang G."/>
            <person name="Scheremetjew M."/>
            <person name="Finn R."/>
            <person name="Kale V."/>
            <person name="Holt S."/>
            <person name="Cochrane G."/>
            <person name="Meng A."/>
            <person name="Brown T."/>
            <person name="Cohen L."/>
        </authorList>
    </citation>
    <scope>NUCLEOTIDE SEQUENCE</scope>
    <source>
        <strain evidence="8">CCAP 1951/1</strain>
    </source>
</reference>
<gene>
    <name evidence="8" type="ORF">NDES1114_LOCUS36188</name>
</gene>
<dbReference type="Pfam" id="PF00209">
    <property type="entry name" value="SNF"/>
    <property type="match status" value="2"/>
</dbReference>
<evidence type="ECO:0000256" key="7">
    <source>
        <dbReference type="SAM" id="Phobius"/>
    </source>
</evidence>
<name>A0A7S1R6Z6_NEODS</name>
<proteinExistence type="predicted"/>
<sequence length="562" mass="59846">MNPVALDDGRPVWNSAKALVLTVAGGASGFSSFYRLPVMFVTFGVGNFMIPYIVCLLLIAFPLSALELFLGYQMRKASAGTFAELHPRAVGVGYAMPLIGAVVVAIYSSVVVGWTVFPFFIRSFAQEAPFNFESVQEAREFWHDRALFTGDNFVVLLVLAAVWFIASLIAGRGIRSIMIAVYFTVPIPHLFLLGLMAYACTVADRDRLARILSPTVDGVFDFAVWGNAVGQSLLSVQAANGNLVAFGSFCRPVHNTFNISVGVFVHGLVLTIIFATTTACAMSLLDWESAAGDAFFIGFFAPLGIFASLISKVTTSGPLAICFFACVLVLALEHLATALQVLYSILWDFAVALRGRKLGFLIGVGSLALSVPLTLRGSYDAISALDQATVAVALPLIAAAETIVVGYCWADKSIVTVMQERSTPGGWAGFKAFVSIAFHQSVGRIVDLARQQGRPTRFASALPLFVKLLIPVACLVSCIGSFVMLCRNVEAVGLPGFFCGVGIVLVTLCVIIANAAFAVSKTVAVPWTDEVTMSAVGDVGSSSPEHAQTAPSRSDTVELRPT</sequence>
<feature type="transmembrane region" description="Helical" evidence="7">
    <location>
        <begin position="358"/>
        <end position="375"/>
    </location>
</feature>
<feature type="transmembrane region" description="Helical" evidence="7">
    <location>
        <begin position="48"/>
        <end position="70"/>
    </location>
</feature>
<evidence type="ECO:0000256" key="3">
    <source>
        <dbReference type="ARBA" id="ARBA00022692"/>
    </source>
</evidence>
<keyword evidence="3 7" id="KW-0812">Transmembrane</keyword>
<dbReference type="PANTHER" id="PTHR11616:SF240">
    <property type="entry name" value="BLOATED TUBULES, ISOFORM B-RELATED"/>
    <property type="match status" value="1"/>
</dbReference>
<feature type="transmembrane region" description="Helical" evidence="7">
    <location>
        <begin position="317"/>
        <end position="346"/>
    </location>
</feature>
<dbReference type="GO" id="GO:0035725">
    <property type="term" value="P:sodium ion transmembrane transport"/>
    <property type="evidence" value="ECO:0007669"/>
    <property type="project" value="TreeGrafter"/>
</dbReference>
<dbReference type="GO" id="GO:0005886">
    <property type="term" value="C:plasma membrane"/>
    <property type="evidence" value="ECO:0007669"/>
    <property type="project" value="TreeGrafter"/>
</dbReference>
<keyword evidence="2" id="KW-0813">Transport</keyword>
<keyword evidence="5 7" id="KW-0472">Membrane</keyword>
<dbReference type="InterPro" id="IPR037272">
    <property type="entry name" value="SNS_sf"/>
</dbReference>
<feature type="transmembrane region" description="Helical" evidence="7">
    <location>
        <begin position="464"/>
        <end position="485"/>
    </location>
</feature>
<accession>A0A7S1R6Z6</accession>
<evidence type="ECO:0000256" key="2">
    <source>
        <dbReference type="ARBA" id="ARBA00022448"/>
    </source>
</evidence>
<feature type="transmembrane region" description="Helical" evidence="7">
    <location>
        <begin position="292"/>
        <end position="311"/>
    </location>
</feature>
<dbReference type="AlphaFoldDB" id="A0A7S1R6Z6"/>
<feature type="transmembrane region" description="Helical" evidence="7">
    <location>
        <begin position="91"/>
        <end position="117"/>
    </location>
</feature>
<feature type="transmembrane region" description="Helical" evidence="7">
    <location>
        <begin position="18"/>
        <end position="36"/>
    </location>
</feature>
<feature type="transmembrane region" description="Helical" evidence="7">
    <location>
        <begin position="153"/>
        <end position="170"/>
    </location>
</feature>
<dbReference type="PANTHER" id="PTHR11616">
    <property type="entry name" value="SODIUM/CHLORIDE DEPENDENT TRANSPORTER"/>
    <property type="match status" value="1"/>
</dbReference>
<protein>
    <submittedName>
        <fullName evidence="8">Uncharacterized protein</fullName>
    </submittedName>
</protein>
<feature type="compositionally biased region" description="Polar residues" evidence="6">
    <location>
        <begin position="540"/>
        <end position="554"/>
    </location>
</feature>
<evidence type="ECO:0000256" key="5">
    <source>
        <dbReference type="ARBA" id="ARBA00023136"/>
    </source>
</evidence>
<evidence type="ECO:0000256" key="4">
    <source>
        <dbReference type="ARBA" id="ARBA00022989"/>
    </source>
</evidence>
<evidence type="ECO:0000256" key="6">
    <source>
        <dbReference type="SAM" id="MobiDB-lite"/>
    </source>
</evidence>
<dbReference type="PROSITE" id="PS50267">
    <property type="entry name" value="NA_NEUROTRAN_SYMP_3"/>
    <property type="match status" value="1"/>
</dbReference>
<feature type="transmembrane region" description="Helical" evidence="7">
    <location>
        <begin position="263"/>
        <end position="285"/>
    </location>
</feature>
<evidence type="ECO:0000256" key="1">
    <source>
        <dbReference type="ARBA" id="ARBA00004141"/>
    </source>
</evidence>
<dbReference type="EMBL" id="HBGF01054091">
    <property type="protein sequence ID" value="CAD9157324.1"/>
    <property type="molecule type" value="Transcribed_RNA"/>
</dbReference>